<gene>
    <name evidence="3" type="ORF">SAMN06269250_4610</name>
</gene>
<dbReference type="Proteomes" id="UP000219452">
    <property type="component" value="Unassembled WGS sequence"/>
</dbReference>
<evidence type="ECO:0000256" key="1">
    <source>
        <dbReference type="SAM" id="Coils"/>
    </source>
</evidence>
<dbReference type="RefSeq" id="WP_097128771.1">
    <property type="nucleotide sequence ID" value="NZ_OCNH01000004.1"/>
</dbReference>
<feature type="coiled-coil region" evidence="1">
    <location>
        <begin position="34"/>
        <end position="64"/>
    </location>
</feature>
<feature type="region of interest" description="Disordered" evidence="2">
    <location>
        <begin position="1"/>
        <end position="31"/>
    </location>
</feature>
<sequence>MFTHEESSALLDSTMTVVEGDPTSTTPQSGTGVIDQWLAELNQAENAKDIASTLEQLKTQLKSDQINTGELVGLLETLATHTTQFSTMMGPEGDMSTRLEALSSGLRALAGQIGNKE</sequence>
<keyword evidence="1" id="KW-0175">Coiled coil</keyword>
<dbReference type="EMBL" id="OCNH01000004">
    <property type="protein sequence ID" value="SOD94699.1"/>
    <property type="molecule type" value="Genomic_DNA"/>
</dbReference>
<keyword evidence="4" id="KW-1185">Reference proteome</keyword>
<accession>A0A286GHW5</accession>
<evidence type="ECO:0000256" key="2">
    <source>
        <dbReference type="SAM" id="MobiDB-lite"/>
    </source>
</evidence>
<feature type="compositionally biased region" description="Polar residues" evidence="2">
    <location>
        <begin position="10"/>
        <end position="31"/>
    </location>
</feature>
<dbReference type="OrthoDB" id="959000at2"/>
<organism evidence="3 4">
    <name type="scientific">Spirosoma fluviale</name>
    <dbReference type="NCBI Taxonomy" id="1597977"/>
    <lineage>
        <taxon>Bacteria</taxon>
        <taxon>Pseudomonadati</taxon>
        <taxon>Bacteroidota</taxon>
        <taxon>Cytophagia</taxon>
        <taxon>Cytophagales</taxon>
        <taxon>Cytophagaceae</taxon>
        <taxon>Spirosoma</taxon>
    </lineage>
</organism>
<evidence type="ECO:0000313" key="3">
    <source>
        <dbReference type="EMBL" id="SOD94699.1"/>
    </source>
</evidence>
<evidence type="ECO:0000313" key="4">
    <source>
        <dbReference type="Proteomes" id="UP000219452"/>
    </source>
</evidence>
<dbReference type="AlphaFoldDB" id="A0A286GHW5"/>
<name>A0A286GHW5_9BACT</name>
<reference evidence="4" key="1">
    <citation type="submission" date="2017-09" db="EMBL/GenBank/DDBJ databases">
        <authorList>
            <person name="Varghese N."/>
            <person name="Submissions S."/>
        </authorList>
    </citation>
    <scope>NUCLEOTIDE SEQUENCE [LARGE SCALE GENOMIC DNA]</scope>
    <source>
        <strain evidence="4">DSM 29961</strain>
    </source>
</reference>
<protein>
    <submittedName>
        <fullName evidence="3">Uncharacterized protein</fullName>
    </submittedName>
</protein>
<proteinExistence type="predicted"/>